<evidence type="ECO:0000256" key="1">
    <source>
        <dbReference type="ARBA" id="ARBA00007889"/>
    </source>
</evidence>
<evidence type="ECO:0000256" key="3">
    <source>
        <dbReference type="ARBA" id="ARBA00022801"/>
    </source>
</evidence>
<evidence type="ECO:0000256" key="2">
    <source>
        <dbReference type="ARBA" id="ARBA00022763"/>
    </source>
</evidence>
<dbReference type="CDD" id="cd19374">
    <property type="entry name" value="UDG-F3_SMUG1-like"/>
    <property type="match status" value="1"/>
</dbReference>
<evidence type="ECO:0000313" key="7">
    <source>
        <dbReference type="EMBL" id="MBD3870749.1"/>
    </source>
</evidence>
<dbReference type="GO" id="GO:0003677">
    <property type="term" value="F:DNA binding"/>
    <property type="evidence" value="ECO:0007669"/>
    <property type="project" value="UniProtKB-KW"/>
</dbReference>
<dbReference type="SMART" id="SM00987">
    <property type="entry name" value="UreE_C"/>
    <property type="match status" value="1"/>
</dbReference>
<dbReference type="PANTHER" id="PTHR13235">
    <property type="entry name" value="SINGLE-STRAND SELECTIVE MONOFUNCTIONAL URACIL DNA GLYCOSYLASE"/>
    <property type="match status" value="1"/>
</dbReference>
<comment type="caution">
    <text evidence="7">The sequence shown here is derived from an EMBL/GenBank/DDBJ whole genome shotgun (WGS) entry which is preliminary data.</text>
</comment>
<dbReference type="EMBL" id="JACXWA010000085">
    <property type="protein sequence ID" value="MBD3870749.1"/>
    <property type="molecule type" value="Genomic_DNA"/>
</dbReference>
<organism evidence="7 8">
    <name type="scientific">Candidatus Sulfomarinibacter kjeldsenii</name>
    <dbReference type="NCBI Taxonomy" id="2885994"/>
    <lineage>
        <taxon>Bacteria</taxon>
        <taxon>Pseudomonadati</taxon>
        <taxon>Acidobacteriota</taxon>
        <taxon>Thermoanaerobaculia</taxon>
        <taxon>Thermoanaerobaculales</taxon>
        <taxon>Candidatus Sulfomarinibacteraceae</taxon>
        <taxon>Candidatus Sulfomarinibacter</taxon>
    </lineage>
</organism>
<accession>A0A8J6Y912</accession>
<comment type="similarity">
    <text evidence="1">Belongs to the uracil-DNA glycosylase (UDG) superfamily. SMUG1 family.</text>
</comment>
<dbReference type="GO" id="GO:0000703">
    <property type="term" value="F:oxidized pyrimidine nucleobase lesion DNA N-glycosylase activity"/>
    <property type="evidence" value="ECO:0007669"/>
    <property type="project" value="TreeGrafter"/>
</dbReference>
<name>A0A8J6Y912_9BACT</name>
<keyword evidence="2" id="KW-0227">DNA damage</keyword>
<dbReference type="Proteomes" id="UP000598633">
    <property type="component" value="Unassembled WGS sequence"/>
</dbReference>
<dbReference type="PANTHER" id="PTHR13235:SF2">
    <property type="entry name" value="SINGLE-STRAND SELECTIVE MONOFUNCTIONAL URACIL DNA GLYCOSYLASE"/>
    <property type="match status" value="1"/>
</dbReference>
<keyword evidence="3" id="KW-0378">Hydrolase</keyword>
<dbReference type="SMART" id="SM00986">
    <property type="entry name" value="UDG"/>
    <property type="match status" value="1"/>
</dbReference>
<dbReference type="Pfam" id="PF03167">
    <property type="entry name" value="UDG"/>
    <property type="match status" value="1"/>
</dbReference>
<protein>
    <submittedName>
        <fullName evidence="7">Single-stranded DNA-binding protein</fullName>
    </submittedName>
</protein>
<reference evidence="7 8" key="1">
    <citation type="submission" date="2020-08" db="EMBL/GenBank/DDBJ databases">
        <title>Acidobacteriota in marine sediments use diverse sulfur dissimilation pathways.</title>
        <authorList>
            <person name="Wasmund K."/>
        </authorList>
    </citation>
    <scope>NUCLEOTIDE SEQUENCE [LARGE SCALE GENOMIC DNA]</scope>
    <source>
        <strain evidence="7">MAG AM3-A</strain>
    </source>
</reference>
<keyword evidence="4 7" id="KW-0238">DNA-binding</keyword>
<evidence type="ECO:0000256" key="4">
    <source>
        <dbReference type="ARBA" id="ARBA00023125"/>
    </source>
</evidence>
<dbReference type="Gene3D" id="3.40.470.10">
    <property type="entry name" value="Uracil-DNA glycosylase-like domain"/>
    <property type="match status" value="1"/>
</dbReference>
<dbReference type="InterPro" id="IPR036895">
    <property type="entry name" value="Uracil-DNA_glycosylase-like_sf"/>
</dbReference>
<evidence type="ECO:0000256" key="5">
    <source>
        <dbReference type="ARBA" id="ARBA00023204"/>
    </source>
</evidence>
<dbReference type="GO" id="GO:0017065">
    <property type="term" value="F:single-strand selective uracil DNA N-glycosylase activity"/>
    <property type="evidence" value="ECO:0007669"/>
    <property type="project" value="InterPro"/>
</dbReference>
<sequence>MANGSLLVEIARRLAEEVDRLRFTAPVSHVYNPLDYAWQAHSQYLDLYGDAPKEVLFLGMNPGPWGMAQTGVPFGEVSAVRDWLGISAEIRRPEHEHPKRQIMGLACTRSEVSGARLWGWAREVFGTPSRFFSRFFVANYCPLAFLEEGGRNRTPDKLPAGERGPLLEICDRALIHTVEFLRPEIVVGVGAFAEGRAQAALEDVDVAIGRILHPSPASPAANRGWAEQATRELRELGVDLP</sequence>
<dbReference type="GO" id="GO:0006284">
    <property type="term" value="P:base-excision repair"/>
    <property type="evidence" value="ECO:0007669"/>
    <property type="project" value="InterPro"/>
</dbReference>
<evidence type="ECO:0000259" key="6">
    <source>
        <dbReference type="SMART" id="SM00986"/>
    </source>
</evidence>
<dbReference type="InterPro" id="IPR039134">
    <property type="entry name" value="SMUG1"/>
</dbReference>
<proteinExistence type="inferred from homology"/>
<dbReference type="InterPro" id="IPR005122">
    <property type="entry name" value="Uracil-DNA_glycosylase-like"/>
</dbReference>
<dbReference type="SUPFAM" id="SSF52141">
    <property type="entry name" value="Uracil-DNA glycosylase-like"/>
    <property type="match status" value="1"/>
</dbReference>
<gene>
    <name evidence="7" type="ORF">IFJ97_05250</name>
</gene>
<feature type="domain" description="Uracil-DNA glycosylase-like" evidence="6">
    <location>
        <begin position="46"/>
        <end position="234"/>
    </location>
</feature>
<dbReference type="AlphaFoldDB" id="A0A8J6Y912"/>
<keyword evidence="5" id="KW-0234">DNA repair</keyword>
<evidence type="ECO:0000313" key="8">
    <source>
        <dbReference type="Proteomes" id="UP000598633"/>
    </source>
</evidence>
<dbReference type="FunFam" id="3.40.470.10:FF:000005">
    <property type="entry name" value="Single-strand selective monofunctional uracil DNA glycosylase"/>
    <property type="match status" value="1"/>
</dbReference>